<feature type="region of interest" description="Disordered" evidence="1">
    <location>
        <begin position="1"/>
        <end position="80"/>
    </location>
</feature>
<dbReference type="PANTHER" id="PTHR33710:SF71">
    <property type="entry name" value="ENDONUCLEASE_EXONUCLEASE_PHOSPHATASE DOMAIN-CONTAINING PROTEIN"/>
    <property type="match status" value="1"/>
</dbReference>
<evidence type="ECO:0000313" key="3">
    <source>
        <dbReference type="Proteomes" id="UP000525078"/>
    </source>
</evidence>
<dbReference type="Proteomes" id="UP000525078">
    <property type="component" value="Unassembled WGS sequence"/>
</dbReference>
<proteinExistence type="predicted"/>
<feature type="compositionally biased region" description="Polar residues" evidence="1">
    <location>
        <begin position="108"/>
        <end position="125"/>
    </location>
</feature>
<evidence type="ECO:0000313" key="2">
    <source>
        <dbReference type="EMBL" id="KAF4371106.1"/>
    </source>
</evidence>
<dbReference type="PANTHER" id="PTHR33710">
    <property type="entry name" value="BNAC02G09200D PROTEIN"/>
    <property type="match status" value="1"/>
</dbReference>
<protein>
    <submittedName>
        <fullName evidence="2">Uncharacterized protein</fullName>
    </submittedName>
</protein>
<sequence length="691" mass="76576">MPHIPLIPTTHSNITHPIISQNTNAPASFSYSVASSQPSNTPASRESTSFPSPALSHSNTKNKQPMDFSANPTQKHKLSTYDTNTSLTNTCTSNPVHTHHPFSPCKSLHQQTITSPSAHSHQQSAPIHPGRTTPSESIADLSHIYMPEIQNRTLATYPPPLQPTHLHSNTSSSTINVLPKHHSSVPAAIVSIGKENSPPASNVKRQNDSLSMRKFLKRCRNTQGTSSSPIFQLSWLLRTVSVDDIVNDTLQLSVQDDWECNETPVDGLALMLVGHDYRICKVDWIMKKDTQGYLVLLYGDWLKSNDDRKDCFSVGTTPDFGIRKVQGSGLGCGLDLDNDSRNHHGGDGSSVLTVFLRAQREVIAAKKLNGITELAQQGRVVSDDMAQGDMENGFAKVASVNGQTNEVANEVFMGDVAKVNVVNKFMGTKNVNGPGFIFNASKPNSNLVNQKIKKNQGSFNFDGQIADRSTWKRTSSCATVTDSTSFGVLVERYKRSLGEVCLTGFISIHRGNKKLVRDGEMENNGFSLELGEEHGEIVVGSTTKEGVVGLDDGIKRSCLLNSKLEKWEISQEEVLGISIESSSRFHIDSVIRDTNGLCFRFIGMYGNPDASQRFLTWQLLDRFGEGPPRGFEAMARFRWSLDYCALMDLSKDYNTFTWCNGHWDSARFVLEKLDRLFANMDWLETFYIVDF</sequence>
<feature type="region of interest" description="Disordered" evidence="1">
    <location>
        <begin position="106"/>
        <end position="133"/>
    </location>
</feature>
<accession>A0A7J6FK73</accession>
<dbReference type="AlphaFoldDB" id="A0A7J6FK73"/>
<organism evidence="2 3">
    <name type="scientific">Cannabis sativa</name>
    <name type="common">Hemp</name>
    <name type="synonym">Marijuana</name>
    <dbReference type="NCBI Taxonomy" id="3483"/>
    <lineage>
        <taxon>Eukaryota</taxon>
        <taxon>Viridiplantae</taxon>
        <taxon>Streptophyta</taxon>
        <taxon>Embryophyta</taxon>
        <taxon>Tracheophyta</taxon>
        <taxon>Spermatophyta</taxon>
        <taxon>Magnoliopsida</taxon>
        <taxon>eudicotyledons</taxon>
        <taxon>Gunneridae</taxon>
        <taxon>Pentapetalae</taxon>
        <taxon>rosids</taxon>
        <taxon>fabids</taxon>
        <taxon>Rosales</taxon>
        <taxon>Cannabaceae</taxon>
        <taxon>Cannabis</taxon>
    </lineage>
</organism>
<evidence type="ECO:0000256" key="1">
    <source>
        <dbReference type="SAM" id="MobiDB-lite"/>
    </source>
</evidence>
<reference evidence="2 3" key="1">
    <citation type="journal article" date="2020" name="bioRxiv">
        <title>Sequence and annotation of 42 cannabis genomes reveals extensive copy number variation in cannabinoid synthesis and pathogen resistance genes.</title>
        <authorList>
            <person name="Mckernan K.J."/>
            <person name="Helbert Y."/>
            <person name="Kane L.T."/>
            <person name="Ebling H."/>
            <person name="Zhang L."/>
            <person name="Liu B."/>
            <person name="Eaton Z."/>
            <person name="Mclaughlin S."/>
            <person name="Kingan S."/>
            <person name="Baybayan P."/>
            <person name="Concepcion G."/>
            <person name="Jordan M."/>
            <person name="Riva A."/>
            <person name="Barbazuk W."/>
            <person name="Harkins T."/>
        </authorList>
    </citation>
    <scope>NUCLEOTIDE SEQUENCE [LARGE SCALE GENOMIC DNA]</scope>
    <source>
        <strain evidence="3">cv. Jamaican Lion 4</strain>
        <tissue evidence="2">Leaf</tissue>
    </source>
</reference>
<name>A0A7J6FK73_CANSA</name>
<dbReference type="EMBL" id="JAATIP010000113">
    <property type="protein sequence ID" value="KAF4371106.1"/>
    <property type="molecule type" value="Genomic_DNA"/>
</dbReference>
<feature type="compositionally biased region" description="Polar residues" evidence="1">
    <location>
        <begin position="9"/>
        <end position="63"/>
    </location>
</feature>
<comment type="caution">
    <text evidence="2">The sequence shown here is derived from an EMBL/GenBank/DDBJ whole genome shotgun (WGS) entry which is preliminary data.</text>
</comment>
<gene>
    <name evidence="2" type="ORF">F8388_020833</name>
</gene>